<dbReference type="Pfam" id="PF25973">
    <property type="entry name" value="BSH_CzcB"/>
    <property type="match status" value="1"/>
</dbReference>
<dbReference type="Gene3D" id="2.40.420.20">
    <property type="match status" value="1"/>
</dbReference>
<dbReference type="AlphaFoldDB" id="A0A2T5G379"/>
<dbReference type="NCBIfam" id="TIGR01730">
    <property type="entry name" value="RND_mfp"/>
    <property type="match status" value="1"/>
</dbReference>
<organism evidence="4 5">
    <name type="scientific">Sphingomonas oleivorans</name>
    <dbReference type="NCBI Taxonomy" id="1735121"/>
    <lineage>
        <taxon>Bacteria</taxon>
        <taxon>Pseudomonadati</taxon>
        <taxon>Pseudomonadota</taxon>
        <taxon>Alphaproteobacteria</taxon>
        <taxon>Sphingomonadales</taxon>
        <taxon>Sphingomonadaceae</taxon>
        <taxon>Sphingomonas</taxon>
    </lineage>
</organism>
<keyword evidence="5" id="KW-1185">Reference proteome</keyword>
<evidence type="ECO:0000259" key="2">
    <source>
        <dbReference type="Pfam" id="PF25954"/>
    </source>
</evidence>
<dbReference type="Gene3D" id="1.10.287.470">
    <property type="entry name" value="Helix hairpin bin"/>
    <property type="match status" value="1"/>
</dbReference>
<dbReference type="EMBL" id="NWBU01000004">
    <property type="protein sequence ID" value="PTQ13594.1"/>
    <property type="molecule type" value="Genomic_DNA"/>
</dbReference>
<dbReference type="InterPro" id="IPR006143">
    <property type="entry name" value="RND_pump_MFP"/>
</dbReference>
<gene>
    <name evidence="4" type="ORF">CLG96_03965</name>
</gene>
<sequence>MAGAGALASCGQAPSAAAPAEPLPVEIVRVGAAGASDAVVRGVGSIAWQRESDLSFRVPGIMTALSVDIGDKVRVGQPVAMLDATDAAARLRQANADVERAERVVTRQAALAETGAVARAQYQDAQTILAQARAARDAASFDSRSTRLVSPVSGVVLARSAQAGEVVSPGQAIIRVADEASPLLIRVPLPDREAARIRPGAEARVTIDALPGAPLAGRVRRIGRQADARTGTVMVEIALARRAGLESGMIGTAEIAISSTGAEALVPIPAEALIEARDGHGTVFLLDPKTSQARKRTVRFAGFSGEDALVAGLPAGAALITSGAGYALDGQSVRVAASGAGQQAAIR</sequence>
<reference evidence="4 5" key="1">
    <citation type="submission" date="2017-09" db="EMBL/GenBank/DDBJ databases">
        <title>Sphingomonas panjinensis sp.nov., isolated from oil-contaminated soil.</title>
        <authorList>
            <person name="Wang L."/>
            <person name="Chen L."/>
        </authorList>
    </citation>
    <scope>NUCLEOTIDE SEQUENCE [LARGE SCALE GENOMIC DNA]</scope>
    <source>
        <strain evidence="4 5">FW-11</strain>
    </source>
</reference>
<comment type="similarity">
    <text evidence="1">Belongs to the membrane fusion protein (MFP) (TC 8.A.1) family.</text>
</comment>
<evidence type="ECO:0000313" key="5">
    <source>
        <dbReference type="Proteomes" id="UP000244162"/>
    </source>
</evidence>
<dbReference type="PANTHER" id="PTHR30469:SF38">
    <property type="entry name" value="HLYD FAMILY SECRETION PROTEIN"/>
    <property type="match status" value="1"/>
</dbReference>
<feature type="domain" description="CusB-like beta-barrel" evidence="2">
    <location>
        <begin position="187"/>
        <end position="256"/>
    </location>
</feature>
<dbReference type="Pfam" id="PF25954">
    <property type="entry name" value="Beta-barrel_RND_2"/>
    <property type="match status" value="1"/>
</dbReference>
<comment type="caution">
    <text evidence="4">The sequence shown here is derived from an EMBL/GenBank/DDBJ whole genome shotgun (WGS) entry which is preliminary data.</text>
</comment>
<dbReference type="OrthoDB" id="9806939at2"/>
<evidence type="ECO:0000313" key="4">
    <source>
        <dbReference type="EMBL" id="PTQ13594.1"/>
    </source>
</evidence>
<protein>
    <submittedName>
        <fullName evidence="4">Efflux transporter periplasmic adaptor subunit</fullName>
    </submittedName>
</protein>
<dbReference type="SUPFAM" id="SSF111369">
    <property type="entry name" value="HlyD-like secretion proteins"/>
    <property type="match status" value="1"/>
</dbReference>
<dbReference type="GO" id="GO:1990281">
    <property type="term" value="C:efflux pump complex"/>
    <property type="evidence" value="ECO:0007669"/>
    <property type="project" value="TreeGrafter"/>
</dbReference>
<dbReference type="GO" id="GO:0015562">
    <property type="term" value="F:efflux transmembrane transporter activity"/>
    <property type="evidence" value="ECO:0007669"/>
    <property type="project" value="TreeGrafter"/>
</dbReference>
<dbReference type="InterPro" id="IPR058647">
    <property type="entry name" value="BSH_CzcB-like"/>
</dbReference>
<feature type="domain" description="CzcB-like barrel-sandwich hybrid" evidence="3">
    <location>
        <begin position="55"/>
        <end position="178"/>
    </location>
</feature>
<evidence type="ECO:0000259" key="3">
    <source>
        <dbReference type="Pfam" id="PF25973"/>
    </source>
</evidence>
<dbReference type="InterPro" id="IPR058792">
    <property type="entry name" value="Beta-barrel_RND_2"/>
</dbReference>
<dbReference type="Gene3D" id="2.40.50.100">
    <property type="match status" value="1"/>
</dbReference>
<proteinExistence type="inferred from homology"/>
<name>A0A2T5G379_9SPHN</name>
<evidence type="ECO:0000256" key="1">
    <source>
        <dbReference type="ARBA" id="ARBA00009477"/>
    </source>
</evidence>
<dbReference type="Proteomes" id="UP000244162">
    <property type="component" value="Unassembled WGS sequence"/>
</dbReference>
<dbReference type="PANTHER" id="PTHR30469">
    <property type="entry name" value="MULTIDRUG RESISTANCE PROTEIN MDTA"/>
    <property type="match status" value="1"/>
</dbReference>
<accession>A0A2T5G379</accession>
<dbReference type="Gene3D" id="2.40.30.170">
    <property type="match status" value="1"/>
</dbReference>